<keyword evidence="1 2" id="KW-0238">DNA-binding</keyword>
<proteinExistence type="predicted"/>
<evidence type="ECO:0000256" key="2">
    <source>
        <dbReference type="PROSITE-ProRule" id="PRU00335"/>
    </source>
</evidence>
<name>A0A3S2UZL0_9SPHI</name>
<sequence length="235" mass="27208">MLTNGIGDSLNALHLTLTDQTLIMKNKEATKRKLIDAIGVIINAKGFEDIRISRVARIAEVDRKLVYRYFGNLNNLIEAYILENDYWMIFAQELKKLAEELTESNYEATVSRLLEDLFRFFIQEPKMQNLILIELSNLNPLMRSIHNLREDVGQQFFEKTDPYFHRSEVNFRAVAALLVGGIYYIILHTRKNGYVFADLDLKSEEGTKEILKAVSQIISWAFKDAQAHRNSAKLY</sequence>
<dbReference type="Gene3D" id="1.10.357.10">
    <property type="entry name" value="Tetracycline Repressor, domain 2"/>
    <property type="match status" value="1"/>
</dbReference>
<feature type="domain" description="HTH tetR-type" evidence="3">
    <location>
        <begin position="28"/>
        <end position="88"/>
    </location>
</feature>
<dbReference type="EMBL" id="SACK01000013">
    <property type="protein sequence ID" value="RVT97217.1"/>
    <property type="molecule type" value="Genomic_DNA"/>
</dbReference>
<evidence type="ECO:0000313" key="4">
    <source>
        <dbReference type="EMBL" id="RVT97217.1"/>
    </source>
</evidence>
<dbReference type="GO" id="GO:0003677">
    <property type="term" value="F:DNA binding"/>
    <property type="evidence" value="ECO:0007669"/>
    <property type="project" value="UniProtKB-UniRule"/>
</dbReference>
<reference evidence="4 5" key="1">
    <citation type="submission" date="2019-01" db="EMBL/GenBank/DDBJ databases">
        <authorList>
            <person name="Chen W.-M."/>
        </authorList>
    </citation>
    <scope>NUCLEOTIDE SEQUENCE [LARGE SCALE GENOMIC DNA]</scope>
    <source>
        <strain evidence="4 5">YBJ-36</strain>
    </source>
</reference>
<evidence type="ECO:0000259" key="3">
    <source>
        <dbReference type="PROSITE" id="PS50977"/>
    </source>
</evidence>
<keyword evidence="5" id="KW-1185">Reference proteome</keyword>
<dbReference type="OrthoDB" id="836882at2"/>
<feature type="DNA-binding region" description="H-T-H motif" evidence="2">
    <location>
        <begin position="51"/>
        <end position="70"/>
    </location>
</feature>
<dbReference type="InterPro" id="IPR009057">
    <property type="entry name" value="Homeodomain-like_sf"/>
</dbReference>
<dbReference type="PROSITE" id="PS50977">
    <property type="entry name" value="HTH_TETR_2"/>
    <property type="match status" value="1"/>
</dbReference>
<dbReference type="Proteomes" id="UP000282759">
    <property type="component" value="Unassembled WGS sequence"/>
</dbReference>
<evidence type="ECO:0000313" key="5">
    <source>
        <dbReference type="Proteomes" id="UP000282759"/>
    </source>
</evidence>
<dbReference type="InterPro" id="IPR001647">
    <property type="entry name" value="HTH_TetR"/>
</dbReference>
<organism evidence="4 5">
    <name type="scientific">Mucilaginibacter limnophilus</name>
    <dbReference type="NCBI Taxonomy" id="1932778"/>
    <lineage>
        <taxon>Bacteria</taxon>
        <taxon>Pseudomonadati</taxon>
        <taxon>Bacteroidota</taxon>
        <taxon>Sphingobacteriia</taxon>
        <taxon>Sphingobacteriales</taxon>
        <taxon>Sphingobacteriaceae</taxon>
        <taxon>Mucilaginibacter</taxon>
    </lineage>
</organism>
<gene>
    <name evidence="4" type="ORF">EOD41_19630</name>
</gene>
<comment type="caution">
    <text evidence="4">The sequence shown here is derived from an EMBL/GenBank/DDBJ whole genome shotgun (WGS) entry which is preliminary data.</text>
</comment>
<dbReference type="AlphaFoldDB" id="A0A3S2UZL0"/>
<dbReference type="SUPFAM" id="SSF46689">
    <property type="entry name" value="Homeodomain-like"/>
    <property type="match status" value="1"/>
</dbReference>
<protein>
    <submittedName>
        <fullName evidence="4">TetR/AcrR family transcriptional regulator</fullName>
    </submittedName>
</protein>
<evidence type="ECO:0000256" key="1">
    <source>
        <dbReference type="ARBA" id="ARBA00023125"/>
    </source>
</evidence>
<accession>A0A3S2UZL0</accession>